<sequence length="325" mass="37224">MPVNQPFELSRCPQSDCPLMQLPAELRLMILRNTLKKSGIIRNAVEYTALGNRGVDRATRKDEYFQHHLQLSAQLLGCCQALYHEAYSVLYDENQLSIGVFAPGRHCEILDVSIELPDIYERWFVDDSSLLEVYETRSSHKLRYNDSKSLLEEPLTVAEKFSHVRLTIHCDEDGYNNVVRGDILTACRSLRHFLLKKHMTIVTLQGNKPGVLLANVRGMLPARKLLSGCRYLRCRSVTFEGFATQDTSELMQLITGDQYVYDVFGMQRALLYSNGGIADQEYLKTLEAAYDINYDRFQSLRRSMGYGEKMQKQRLVQGSTARPEC</sequence>
<comment type="caution">
    <text evidence="1">The sequence shown here is derived from an EMBL/GenBank/DDBJ whole genome shotgun (WGS) entry which is preliminary data.</text>
</comment>
<dbReference type="EMBL" id="JAVRRG010000073">
    <property type="protein sequence ID" value="KAK5089657.1"/>
    <property type="molecule type" value="Genomic_DNA"/>
</dbReference>
<evidence type="ECO:0000313" key="2">
    <source>
        <dbReference type="Proteomes" id="UP001345013"/>
    </source>
</evidence>
<gene>
    <name evidence="1" type="ORF">LTR24_006025</name>
</gene>
<accession>A0ABR0K791</accession>
<keyword evidence="2" id="KW-1185">Reference proteome</keyword>
<organism evidence="1 2">
    <name type="scientific">Lithohypha guttulata</name>
    <dbReference type="NCBI Taxonomy" id="1690604"/>
    <lineage>
        <taxon>Eukaryota</taxon>
        <taxon>Fungi</taxon>
        <taxon>Dikarya</taxon>
        <taxon>Ascomycota</taxon>
        <taxon>Pezizomycotina</taxon>
        <taxon>Eurotiomycetes</taxon>
        <taxon>Chaetothyriomycetidae</taxon>
        <taxon>Chaetothyriales</taxon>
        <taxon>Trichomeriaceae</taxon>
        <taxon>Lithohypha</taxon>
    </lineage>
</organism>
<protein>
    <submittedName>
        <fullName evidence="1">Uncharacterized protein</fullName>
    </submittedName>
</protein>
<name>A0ABR0K791_9EURO</name>
<proteinExistence type="predicted"/>
<evidence type="ECO:0000313" key="1">
    <source>
        <dbReference type="EMBL" id="KAK5089657.1"/>
    </source>
</evidence>
<reference evidence="1 2" key="1">
    <citation type="submission" date="2023-08" db="EMBL/GenBank/DDBJ databases">
        <title>Black Yeasts Isolated from many extreme environments.</title>
        <authorList>
            <person name="Coleine C."/>
            <person name="Stajich J.E."/>
            <person name="Selbmann L."/>
        </authorList>
    </citation>
    <scope>NUCLEOTIDE SEQUENCE [LARGE SCALE GENOMIC DNA]</scope>
    <source>
        <strain evidence="1 2">CCFEE 5885</strain>
    </source>
</reference>
<dbReference type="Proteomes" id="UP001345013">
    <property type="component" value="Unassembled WGS sequence"/>
</dbReference>